<name>A0AAE9BNC8_9CAUD</name>
<evidence type="ECO:0000313" key="1">
    <source>
        <dbReference type="EMBL" id="UAV84608.1"/>
    </source>
</evidence>
<sequence>MRYVSKQFLSPAAHETGSIVCTIETPRIKDMSDWGGGAKPTLHASVSFRACYGEPVNLELNCDNQRSFEKRQDKLNLMIDELTKMREQMTEMWYSHLRDVEFKNNQPKER</sequence>
<gene>
    <name evidence="1" type="ORF">PHB09_113</name>
</gene>
<evidence type="ECO:0000313" key="2">
    <source>
        <dbReference type="Proteomes" id="UP000827914"/>
    </source>
</evidence>
<dbReference type="Proteomes" id="UP000827914">
    <property type="component" value="Segment"/>
</dbReference>
<accession>A0AAE9BNC8</accession>
<protein>
    <submittedName>
        <fullName evidence="1">Uncharacterized protein</fullName>
    </submittedName>
</protein>
<reference evidence="1" key="1">
    <citation type="submission" date="2021-09" db="EMBL/GenBank/DDBJ databases">
        <authorList>
            <person name="Liu Y."/>
        </authorList>
    </citation>
    <scope>NUCLEOTIDE SEQUENCE</scope>
</reference>
<keyword evidence="2" id="KW-1185">Reference proteome</keyword>
<proteinExistence type="predicted"/>
<dbReference type="EMBL" id="OK040171">
    <property type="protein sequence ID" value="UAV84608.1"/>
    <property type="molecule type" value="Genomic_DNA"/>
</dbReference>
<organism evidence="1 2">
    <name type="scientific">Pseudomonas phage PHB09</name>
    <dbReference type="NCBI Taxonomy" id="2867265"/>
    <lineage>
        <taxon>Viruses</taxon>
        <taxon>Duplodnaviria</taxon>
        <taxon>Heunggongvirae</taxon>
        <taxon>Uroviricota</taxon>
        <taxon>Caudoviricetes</taxon>
        <taxon>Vandenendeviridae</taxon>
        <taxon>Gorskivirinae</taxon>
        <taxon>Dilongvirus</taxon>
        <taxon>Dilongvirus PHB09</taxon>
    </lineage>
</organism>